<dbReference type="EMBL" id="BAAADD010000004">
    <property type="protein sequence ID" value="GAA0568311.1"/>
    <property type="molecule type" value="Genomic_DNA"/>
</dbReference>
<keyword evidence="5 9" id="KW-0653">Protein transport</keyword>
<protein>
    <recommendedName>
        <fullName evidence="9">Protein-export membrane protein SecF</fullName>
    </recommendedName>
</protein>
<gene>
    <name evidence="9 11" type="primary">secF</name>
    <name evidence="11" type="ORF">GCM10008942_16120</name>
</gene>
<reference evidence="12" key="1">
    <citation type="journal article" date="2019" name="Int. J. Syst. Evol. Microbiol.">
        <title>The Global Catalogue of Microorganisms (GCM) 10K type strain sequencing project: providing services to taxonomists for standard genome sequencing and annotation.</title>
        <authorList>
            <consortium name="The Broad Institute Genomics Platform"/>
            <consortium name="The Broad Institute Genome Sequencing Center for Infectious Disease"/>
            <person name="Wu L."/>
            <person name="Ma J."/>
        </authorList>
    </citation>
    <scope>NUCLEOTIDE SEQUENCE [LARGE SCALE GENOMIC DNA]</scope>
    <source>
        <strain evidence="12">JCM 15089</strain>
    </source>
</reference>
<evidence type="ECO:0000256" key="1">
    <source>
        <dbReference type="ARBA" id="ARBA00004651"/>
    </source>
</evidence>
<dbReference type="InterPro" id="IPR022645">
    <property type="entry name" value="SecD/SecF_bac"/>
</dbReference>
<evidence type="ECO:0000256" key="6">
    <source>
        <dbReference type="ARBA" id="ARBA00022989"/>
    </source>
</evidence>
<comment type="subcellular location">
    <subcellularLocation>
        <location evidence="1 9">Cell membrane</location>
        <topology evidence="1 9">Multi-pass membrane protein</topology>
    </subcellularLocation>
</comment>
<feature type="transmembrane region" description="Helical" evidence="9">
    <location>
        <begin position="198"/>
        <end position="222"/>
    </location>
</feature>
<dbReference type="RefSeq" id="WP_166929941.1">
    <property type="nucleotide sequence ID" value="NZ_BAAADD010000004.1"/>
</dbReference>
<comment type="caution">
    <text evidence="11">The sequence shown here is derived from an EMBL/GenBank/DDBJ whole genome shotgun (WGS) entry which is preliminary data.</text>
</comment>
<dbReference type="PANTHER" id="PTHR30081:SF8">
    <property type="entry name" value="PROTEIN TRANSLOCASE SUBUNIT SECF"/>
    <property type="match status" value="1"/>
</dbReference>
<dbReference type="Proteomes" id="UP001499951">
    <property type="component" value="Unassembled WGS sequence"/>
</dbReference>
<dbReference type="Pfam" id="PF07549">
    <property type="entry name" value="Sec_GG"/>
    <property type="match status" value="1"/>
</dbReference>
<proteinExistence type="inferred from homology"/>
<evidence type="ECO:0000313" key="11">
    <source>
        <dbReference type="EMBL" id="GAA0568311.1"/>
    </source>
</evidence>
<keyword evidence="12" id="KW-1185">Reference proteome</keyword>
<dbReference type="InterPro" id="IPR022813">
    <property type="entry name" value="SecD/SecF_arch_bac"/>
</dbReference>
<feature type="domain" description="Protein export membrane protein SecD/SecF C-terminal" evidence="10">
    <location>
        <begin position="118"/>
        <end position="299"/>
    </location>
</feature>
<dbReference type="HAMAP" id="MF_01464_B">
    <property type="entry name" value="SecF_B"/>
    <property type="match status" value="1"/>
</dbReference>
<dbReference type="SUPFAM" id="SSF82866">
    <property type="entry name" value="Multidrug efflux transporter AcrB transmembrane domain"/>
    <property type="match status" value="1"/>
</dbReference>
<evidence type="ECO:0000259" key="10">
    <source>
        <dbReference type="Pfam" id="PF02355"/>
    </source>
</evidence>
<evidence type="ECO:0000313" key="12">
    <source>
        <dbReference type="Proteomes" id="UP001499951"/>
    </source>
</evidence>
<keyword evidence="6 9" id="KW-1133">Transmembrane helix</keyword>
<feature type="transmembrane region" description="Helical" evidence="9">
    <location>
        <begin position="171"/>
        <end position="192"/>
    </location>
</feature>
<keyword evidence="3 9" id="KW-1003">Cell membrane</keyword>
<keyword evidence="8 9" id="KW-0472">Membrane</keyword>
<dbReference type="InterPro" id="IPR022646">
    <property type="entry name" value="SecD/SecF_CS"/>
</dbReference>
<name>A0ABP3PJ80_9PROT</name>
<dbReference type="Pfam" id="PF02355">
    <property type="entry name" value="SecD_SecF_C"/>
    <property type="match status" value="1"/>
</dbReference>
<dbReference type="NCBIfam" id="TIGR00916">
    <property type="entry name" value="2A0604s01"/>
    <property type="match status" value="1"/>
</dbReference>
<dbReference type="Gene3D" id="1.20.1640.10">
    <property type="entry name" value="Multidrug efflux transporter AcrB transmembrane domain"/>
    <property type="match status" value="1"/>
</dbReference>
<comment type="subunit">
    <text evidence="9">Forms a complex with SecD. Part of the essential Sec protein translocation apparatus which comprises SecA, SecYEG and auxiliary proteins SecDF-YajC and YidC.</text>
</comment>
<dbReference type="InterPro" id="IPR048634">
    <property type="entry name" value="SecD_SecF_C"/>
</dbReference>
<dbReference type="InterPro" id="IPR005665">
    <property type="entry name" value="SecF_bac"/>
</dbReference>
<accession>A0ABP3PJ80</accession>
<evidence type="ECO:0000256" key="8">
    <source>
        <dbReference type="ARBA" id="ARBA00023136"/>
    </source>
</evidence>
<evidence type="ECO:0000256" key="9">
    <source>
        <dbReference type="HAMAP-Rule" id="MF_01464"/>
    </source>
</evidence>
<evidence type="ECO:0000256" key="7">
    <source>
        <dbReference type="ARBA" id="ARBA00023010"/>
    </source>
</evidence>
<keyword evidence="2 9" id="KW-0813">Transport</keyword>
<comment type="function">
    <text evidence="9">Part of the Sec protein translocase complex. Interacts with the SecYEG preprotein conducting channel. SecDF uses the proton motive force (PMF) to complete protein translocation after the ATP-dependent function of SecA.</text>
</comment>
<feature type="transmembrane region" description="Helical" evidence="9">
    <location>
        <begin position="273"/>
        <end position="299"/>
    </location>
</feature>
<evidence type="ECO:0000256" key="5">
    <source>
        <dbReference type="ARBA" id="ARBA00022927"/>
    </source>
</evidence>
<sequence>MPLLRFLPEATNINFIGARYYAFAVDGLLLLVSILSIFFHGFNLGLDFTGGVEVQAKAPYTISESQVAKVRSEIASLGFNDTVIQTTSGGPCSTPAFSCLMIRVQPNANQDYNVAAQKIKDKMGTSYKYLNTQVIGAKVSGELFRGGIYAAILAVIMIALWVAFRFEWQYGISAAFATGHDVFVTAGLFSILHLDFTLTSIAALLTLAGYSINDTVVVFDRLRENRRKYKRMPLPELINLSTNQMLTRTILTSVATALSIIPLYFFVPALEEFTGSILFGIVVGTFSSTYVAAALLLYLPKPAGSIEEKAEAAA</sequence>
<keyword evidence="4 9" id="KW-0812">Transmembrane</keyword>
<dbReference type="PANTHER" id="PTHR30081">
    <property type="entry name" value="PROTEIN-EXPORT MEMBRANE PROTEIN SEC"/>
    <property type="match status" value="1"/>
</dbReference>
<comment type="similarity">
    <text evidence="9">Belongs to the SecD/SecF family. SecF subfamily.</text>
</comment>
<evidence type="ECO:0000256" key="3">
    <source>
        <dbReference type="ARBA" id="ARBA00022475"/>
    </source>
</evidence>
<dbReference type="NCBIfam" id="TIGR00966">
    <property type="entry name" value="transloc_SecF"/>
    <property type="match status" value="1"/>
</dbReference>
<feature type="transmembrane region" description="Helical" evidence="9">
    <location>
        <begin position="146"/>
        <end position="164"/>
    </location>
</feature>
<feature type="transmembrane region" description="Helical" evidence="9">
    <location>
        <begin position="20"/>
        <end position="42"/>
    </location>
</feature>
<feature type="transmembrane region" description="Helical" evidence="9">
    <location>
        <begin position="249"/>
        <end position="267"/>
    </location>
</feature>
<evidence type="ECO:0000256" key="2">
    <source>
        <dbReference type="ARBA" id="ARBA00022448"/>
    </source>
</evidence>
<organism evidence="11 12">
    <name type="scientific">Rhizomicrobium electricum</name>
    <dbReference type="NCBI Taxonomy" id="480070"/>
    <lineage>
        <taxon>Bacteria</taxon>
        <taxon>Pseudomonadati</taxon>
        <taxon>Pseudomonadota</taxon>
        <taxon>Alphaproteobacteria</taxon>
        <taxon>Micropepsales</taxon>
        <taxon>Micropepsaceae</taxon>
        <taxon>Rhizomicrobium</taxon>
    </lineage>
</organism>
<keyword evidence="7 9" id="KW-0811">Translocation</keyword>
<dbReference type="InterPro" id="IPR055344">
    <property type="entry name" value="SecD_SecF_C_bact"/>
</dbReference>
<dbReference type="PRINTS" id="PR01755">
    <property type="entry name" value="SECFTRNLCASE"/>
</dbReference>
<evidence type="ECO:0000256" key="4">
    <source>
        <dbReference type="ARBA" id="ARBA00022692"/>
    </source>
</evidence>